<accession>A0A4R5AZP7</accession>
<dbReference type="EMBL" id="SMKU01000199">
    <property type="protein sequence ID" value="TDD77709.1"/>
    <property type="molecule type" value="Genomic_DNA"/>
</dbReference>
<comment type="caution">
    <text evidence="1">The sequence shown here is derived from an EMBL/GenBank/DDBJ whole genome shotgun (WGS) entry which is preliminary data.</text>
</comment>
<organism evidence="1 2">
    <name type="scientific">Actinomadura rubrisoli</name>
    <dbReference type="NCBI Taxonomy" id="2530368"/>
    <lineage>
        <taxon>Bacteria</taxon>
        <taxon>Bacillati</taxon>
        <taxon>Actinomycetota</taxon>
        <taxon>Actinomycetes</taxon>
        <taxon>Streptosporangiales</taxon>
        <taxon>Thermomonosporaceae</taxon>
        <taxon>Actinomadura</taxon>
    </lineage>
</organism>
<evidence type="ECO:0000313" key="1">
    <source>
        <dbReference type="EMBL" id="TDD77709.1"/>
    </source>
</evidence>
<name>A0A4R5AZP7_9ACTN</name>
<protein>
    <submittedName>
        <fullName evidence="1">Uncharacterized protein</fullName>
    </submittedName>
</protein>
<dbReference type="RefSeq" id="WP_131899063.1">
    <property type="nucleotide sequence ID" value="NZ_SMKU01000199.1"/>
</dbReference>
<gene>
    <name evidence="1" type="ORF">E1298_29715</name>
</gene>
<keyword evidence="2" id="KW-1185">Reference proteome</keyword>
<reference evidence="1 2" key="1">
    <citation type="submission" date="2019-03" db="EMBL/GenBank/DDBJ databases">
        <title>Draft genome sequences of novel Actinobacteria.</title>
        <authorList>
            <person name="Sahin N."/>
            <person name="Ay H."/>
            <person name="Saygin H."/>
        </authorList>
    </citation>
    <scope>NUCLEOTIDE SEQUENCE [LARGE SCALE GENOMIC DNA]</scope>
    <source>
        <strain evidence="1 2">H3C3</strain>
    </source>
</reference>
<dbReference type="AlphaFoldDB" id="A0A4R5AZP7"/>
<proteinExistence type="predicted"/>
<evidence type="ECO:0000313" key="2">
    <source>
        <dbReference type="Proteomes" id="UP000294513"/>
    </source>
</evidence>
<dbReference type="OrthoDB" id="3483857at2"/>
<sequence length="210" mass="23196">MMWRPLSSRWPLRRLTVPHVCAWGHQVAMQRSAVRYAREARWMLRCPALGCDGYLWPAPTPDGETLRQLLTLAANTVVPADDGLERIRVRIAAATPRRPWWRRLITRITKSAAAPGCTPGAAACADGWKEPNDMTRSIPRRAHKLCAGDIITHDPDHDRAVRWRVSAPPKVNGSGVALIDYTDLNDGAEPGNAWFDGLVELAVEPVGGAQ</sequence>
<dbReference type="Proteomes" id="UP000294513">
    <property type="component" value="Unassembled WGS sequence"/>
</dbReference>